<sequence>MKIIETSLQDVKIIETAVFGDHRGFFTETYTKDKFVEAGITHEFIQDNHSLSVEPGVIRGMHYQLNPKAQTKIVRATTGAIYDVLVDMRKGSPTYGKWEGFILSEFNHRQLLVPAGFAHGFCTITGNVNVEYKVDELYSPEHDRGIAYDDPDLGINWPINKGILSEKDTKHPQLKDAENNFIWEAK</sequence>
<comment type="catalytic activity">
    <reaction evidence="3">
        <text>dTDP-4-dehydro-6-deoxy-alpha-D-glucose = dTDP-4-dehydro-beta-L-rhamnose</text>
        <dbReference type="Rhea" id="RHEA:16969"/>
        <dbReference type="ChEBI" id="CHEBI:57649"/>
        <dbReference type="ChEBI" id="CHEBI:62830"/>
        <dbReference type="EC" id="5.1.3.13"/>
    </reaction>
</comment>
<dbReference type="PANTHER" id="PTHR21047:SF2">
    <property type="entry name" value="THYMIDINE DIPHOSPHO-4-KETO-RHAMNOSE 3,5-EPIMERASE"/>
    <property type="match status" value="1"/>
</dbReference>
<dbReference type="Pfam" id="PF00908">
    <property type="entry name" value="dTDP_sugar_isom"/>
    <property type="match status" value="1"/>
</dbReference>
<reference evidence="4" key="1">
    <citation type="submission" date="2020-12" db="EMBL/GenBank/DDBJ databases">
        <title>Vagococcus allomyrinae sp. nov. and Enterococcus lavae sp. nov., isolated from the larvae of Allomyrina dichotoma.</title>
        <authorList>
            <person name="Lee S.D."/>
        </authorList>
    </citation>
    <scope>NUCLEOTIDE SEQUENCE</scope>
    <source>
        <strain evidence="4">BWB3-3</strain>
    </source>
</reference>
<dbReference type="CDD" id="cd00438">
    <property type="entry name" value="cupin_RmlC"/>
    <property type="match status" value="1"/>
</dbReference>
<dbReference type="GO" id="GO:0008830">
    <property type="term" value="F:dTDP-4-dehydrorhamnose 3,5-epimerase activity"/>
    <property type="evidence" value="ECO:0007669"/>
    <property type="project" value="UniProtKB-UniRule"/>
</dbReference>
<evidence type="ECO:0000256" key="1">
    <source>
        <dbReference type="PIRSR" id="PIRSR600888-1"/>
    </source>
</evidence>
<evidence type="ECO:0000256" key="2">
    <source>
        <dbReference type="PIRSR" id="PIRSR600888-3"/>
    </source>
</evidence>
<feature type="site" description="Participates in a stacking interaction with the thymidine ring of dTDP-4-oxo-6-deoxyglucose" evidence="2">
    <location>
        <position position="138"/>
    </location>
</feature>
<name>A0A940SXT9_9ENTE</name>
<comment type="similarity">
    <text evidence="3">Belongs to the dTDP-4-dehydrorhamnose 3,5-epimerase family.</text>
</comment>
<dbReference type="EC" id="5.1.3.13" evidence="3"/>
<comment type="pathway">
    <text evidence="3">Carbohydrate biosynthesis; dTDP-L-rhamnose biosynthesis.</text>
</comment>
<feature type="active site" description="Proton acceptor" evidence="1">
    <location>
        <position position="62"/>
    </location>
</feature>
<dbReference type="EMBL" id="JAEEGA010000018">
    <property type="protein sequence ID" value="MBP1043676.1"/>
    <property type="molecule type" value="Genomic_DNA"/>
</dbReference>
<accession>A0A940SXT9</accession>
<comment type="function">
    <text evidence="3">Catalyzes the epimerization of the C3' and C5'positions of dTDP-6-deoxy-D-xylo-4-hexulose, forming dTDP-6-deoxy-L-lyxo-4-hexulose.</text>
</comment>
<dbReference type="InterPro" id="IPR000888">
    <property type="entry name" value="RmlC-like"/>
</dbReference>
<evidence type="ECO:0000313" key="4">
    <source>
        <dbReference type="EMBL" id="MBP1043676.1"/>
    </source>
</evidence>
<dbReference type="SUPFAM" id="SSF51182">
    <property type="entry name" value="RmlC-like cupins"/>
    <property type="match status" value="1"/>
</dbReference>
<evidence type="ECO:0000313" key="5">
    <source>
        <dbReference type="Proteomes" id="UP000674938"/>
    </source>
</evidence>
<dbReference type="AlphaFoldDB" id="A0A940SXT9"/>
<organism evidence="4 5">
    <name type="scientific">Vagococcus allomyrinae</name>
    <dbReference type="NCBI Taxonomy" id="2794353"/>
    <lineage>
        <taxon>Bacteria</taxon>
        <taxon>Bacillati</taxon>
        <taxon>Bacillota</taxon>
        <taxon>Bacilli</taxon>
        <taxon>Lactobacillales</taxon>
        <taxon>Enterococcaceae</taxon>
        <taxon>Vagococcus</taxon>
    </lineage>
</organism>
<keyword evidence="3 4" id="KW-0413">Isomerase</keyword>
<dbReference type="GO" id="GO:0005829">
    <property type="term" value="C:cytosol"/>
    <property type="evidence" value="ECO:0007669"/>
    <property type="project" value="TreeGrafter"/>
</dbReference>
<dbReference type="NCBIfam" id="TIGR01221">
    <property type="entry name" value="rmlC"/>
    <property type="match status" value="1"/>
</dbReference>
<feature type="active site" description="Proton donor" evidence="1">
    <location>
        <position position="132"/>
    </location>
</feature>
<dbReference type="InterPro" id="IPR011051">
    <property type="entry name" value="RmlC_Cupin_sf"/>
</dbReference>
<comment type="caution">
    <text evidence="4">The sequence shown here is derived from an EMBL/GenBank/DDBJ whole genome shotgun (WGS) entry which is preliminary data.</text>
</comment>
<dbReference type="Proteomes" id="UP000674938">
    <property type="component" value="Unassembled WGS sequence"/>
</dbReference>
<protein>
    <recommendedName>
        <fullName evidence="3">dTDP-4-dehydrorhamnose 3,5-epimerase</fullName>
        <ecNumber evidence="3">5.1.3.13</ecNumber>
    </recommendedName>
    <alternativeName>
        <fullName evidence="3">Thymidine diphospho-4-keto-rhamnose 3,5-epimerase</fullName>
    </alternativeName>
</protein>
<dbReference type="GO" id="GO:0019305">
    <property type="term" value="P:dTDP-rhamnose biosynthetic process"/>
    <property type="evidence" value="ECO:0007669"/>
    <property type="project" value="UniProtKB-UniRule"/>
</dbReference>
<proteinExistence type="inferred from homology"/>
<comment type="subunit">
    <text evidence="3">Homodimer.</text>
</comment>
<dbReference type="Gene3D" id="2.60.120.10">
    <property type="entry name" value="Jelly Rolls"/>
    <property type="match status" value="1"/>
</dbReference>
<keyword evidence="5" id="KW-1185">Reference proteome</keyword>
<dbReference type="PANTHER" id="PTHR21047">
    <property type="entry name" value="DTDP-6-DEOXY-D-GLUCOSE-3,5 EPIMERASE"/>
    <property type="match status" value="1"/>
</dbReference>
<evidence type="ECO:0000256" key="3">
    <source>
        <dbReference type="RuleBase" id="RU364069"/>
    </source>
</evidence>
<dbReference type="GO" id="GO:0000271">
    <property type="term" value="P:polysaccharide biosynthetic process"/>
    <property type="evidence" value="ECO:0007669"/>
    <property type="project" value="TreeGrafter"/>
</dbReference>
<dbReference type="InterPro" id="IPR014710">
    <property type="entry name" value="RmlC-like_jellyroll"/>
</dbReference>
<gene>
    <name evidence="4" type="primary">rfbC</name>
    <name evidence="4" type="ORF">I6N95_21850</name>
</gene>
<dbReference type="RefSeq" id="WP_209531490.1">
    <property type="nucleotide sequence ID" value="NZ_JAEEGA010000018.1"/>
</dbReference>